<dbReference type="RefSeq" id="XP_041154319.1">
    <property type="nucleotide sequence ID" value="XM_041300753.1"/>
</dbReference>
<gene>
    <name evidence="1" type="ORF">HD556DRAFT_1313128</name>
</gene>
<dbReference type="EMBL" id="JABBWE010000086">
    <property type="protein sequence ID" value="KAG1786923.1"/>
    <property type="molecule type" value="Genomic_DNA"/>
</dbReference>
<dbReference type="OrthoDB" id="3070390at2759"/>
<accession>A0A9P7AF09</accession>
<organism evidence="1 2">
    <name type="scientific">Suillus plorans</name>
    <dbReference type="NCBI Taxonomy" id="116603"/>
    <lineage>
        <taxon>Eukaryota</taxon>
        <taxon>Fungi</taxon>
        <taxon>Dikarya</taxon>
        <taxon>Basidiomycota</taxon>
        <taxon>Agaricomycotina</taxon>
        <taxon>Agaricomycetes</taxon>
        <taxon>Agaricomycetidae</taxon>
        <taxon>Boletales</taxon>
        <taxon>Suillineae</taxon>
        <taxon>Suillaceae</taxon>
        <taxon>Suillus</taxon>
    </lineage>
</organism>
<protein>
    <submittedName>
        <fullName evidence="1">Uncharacterized protein</fullName>
    </submittedName>
</protein>
<comment type="caution">
    <text evidence="1">The sequence shown here is derived from an EMBL/GenBank/DDBJ whole genome shotgun (WGS) entry which is preliminary data.</text>
</comment>
<dbReference type="Proteomes" id="UP000719766">
    <property type="component" value="Unassembled WGS sequence"/>
</dbReference>
<reference evidence="1" key="1">
    <citation type="journal article" date="2020" name="New Phytol.">
        <title>Comparative genomics reveals dynamic genome evolution in host specialist ectomycorrhizal fungi.</title>
        <authorList>
            <person name="Lofgren L.A."/>
            <person name="Nguyen N.H."/>
            <person name="Vilgalys R."/>
            <person name="Ruytinx J."/>
            <person name="Liao H.L."/>
            <person name="Branco S."/>
            <person name="Kuo A."/>
            <person name="LaButti K."/>
            <person name="Lipzen A."/>
            <person name="Andreopoulos W."/>
            <person name="Pangilinan J."/>
            <person name="Riley R."/>
            <person name="Hundley H."/>
            <person name="Na H."/>
            <person name="Barry K."/>
            <person name="Grigoriev I.V."/>
            <person name="Stajich J.E."/>
            <person name="Kennedy P.G."/>
        </authorList>
    </citation>
    <scope>NUCLEOTIDE SEQUENCE</scope>
    <source>
        <strain evidence="1">S12</strain>
    </source>
</reference>
<proteinExistence type="predicted"/>
<name>A0A9P7AF09_9AGAM</name>
<keyword evidence="2" id="KW-1185">Reference proteome</keyword>
<sequence>MNPFKNYETIQVTLKYGGAKGARLISGMTNKTEALHVLLADLNVLRAHRPKGENIHQEGAAFLLSWPHPTRAPVPVVEGTLYPRWVTISKGNPELNAVKEELSM</sequence>
<evidence type="ECO:0000313" key="2">
    <source>
        <dbReference type="Proteomes" id="UP000719766"/>
    </source>
</evidence>
<dbReference type="GeneID" id="64594517"/>
<evidence type="ECO:0000313" key="1">
    <source>
        <dbReference type="EMBL" id="KAG1786923.1"/>
    </source>
</evidence>
<dbReference type="AlphaFoldDB" id="A0A9P7AF09"/>